<gene>
    <name evidence="1" type="ORF">EAMY692_p10029</name>
</gene>
<proteinExistence type="predicted"/>
<accession>A0A0P0ZGS6</accession>
<protein>
    <submittedName>
        <fullName evidence="1">Uncharacterized protein</fullName>
    </submittedName>
</protein>
<evidence type="ECO:0000313" key="1">
    <source>
        <dbReference type="EMBL" id="CDM08076.1"/>
    </source>
</evidence>
<sequence length="49" mass="5610">MMFPSAIFMINPHSFVDCRAAFERGFRHVEAGETLPFSFPLFLFSLLIA</sequence>
<name>A0A0P0ZGS6_ERWAM</name>
<keyword evidence="1" id="KW-0614">Plasmid</keyword>
<reference evidence="1" key="1">
    <citation type="submission" date="2013-11" db="EMBL/GenBank/DDBJ databases">
        <title>The novel cryptic plasmid pEA68 of Erwinia amylovora strain 692 and definition of a novel family of plasmids.</title>
        <authorList>
            <person name="Ismail E."/>
            <person name="Blom J."/>
            <person name="Bultreys A."/>
            <person name="Ivanovic M."/>
            <person name="Obradovic A."/>
            <person name="Van Doorn J."/>
            <person name="Bergsma-Vlami M."/>
            <person name="Maes M."/>
            <person name="Willems A."/>
            <person name="Stockwell V."/>
            <person name="Smits T.H.M."/>
            <person name="Pulawska J."/>
        </authorList>
    </citation>
    <scope>NUCLEOTIDE SEQUENCE [LARGE SCALE GENOMIC DNA]</scope>
    <source>
        <strain evidence="1">692</strain>
        <plasmid evidence="1">pEA68</plasmid>
    </source>
</reference>
<organism evidence="1">
    <name type="scientific">Erwinia amylovora</name>
    <name type="common">Fire blight bacteria</name>
    <dbReference type="NCBI Taxonomy" id="552"/>
    <lineage>
        <taxon>Bacteria</taxon>
        <taxon>Pseudomonadati</taxon>
        <taxon>Pseudomonadota</taxon>
        <taxon>Gammaproteobacteria</taxon>
        <taxon>Enterobacterales</taxon>
        <taxon>Erwiniaceae</taxon>
        <taxon>Erwinia</taxon>
    </lineage>
</organism>
<dbReference type="AlphaFoldDB" id="A0A0P0ZGS6"/>
<geneLocation type="plasmid" evidence="1">
    <name>pEA68</name>
</geneLocation>
<dbReference type="EMBL" id="HG813238">
    <property type="protein sequence ID" value="CDM08076.1"/>
    <property type="molecule type" value="Genomic_DNA"/>
</dbReference>